<gene>
    <name evidence="6" type="ORF">ACFFGV_06810</name>
</gene>
<evidence type="ECO:0000256" key="3">
    <source>
        <dbReference type="ARBA" id="ARBA00022801"/>
    </source>
</evidence>
<keyword evidence="1" id="KW-0540">Nuclease</keyword>
<dbReference type="Gene3D" id="2.40.50.90">
    <property type="match status" value="1"/>
</dbReference>
<evidence type="ECO:0000256" key="1">
    <source>
        <dbReference type="ARBA" id="ARBA00022722"/>
    </source>
</evidence>
<proteinExistence type="predicted"/>
<dbReference type="CDD" id="cd00175">
    <property type="entry name" value="SNc"/>
    <property type="match status" value="1"/>
</dbReference>
<evidence type="ECO:0000313" key="7">
    <source>
        <dbReference type="Proteomes" id="UP001589836"/>
    </source>
</evidence>
<protein>
    <submittedName>
        <fullName evidence="6">Thermonuclease family protein</fullName>
    </submittedName>
</protein>
<dbReference type="Proteomes" id="UP001589836">
    <property type="component" value="Unassembled WGS sequence"/>
</dbReference>
<dbReference type="PROSITE" id="PS50830">
    <property type="entry name" value="TNASE_3"/>
    <property type="match status" value="1"/>
</dbReference>
<reference evidence="6 7" key="1">
    <citation type="submission" date="2024-09" db="EMBL/GenBank/DDBJ databases">
        <authorList>
            <person name="Sun Q."/>
            <person name="Mori K."/>
        </authorList>
    </citation>
    <scope>NUCLEOTIDE SEQUENCE [LARGE SCALE GENOMIC DNA]</scope>
    <source>
        <strain evidence="6 7">NCAIM B.02529</strain>
    </source>
</reference>
<evidence type="ECO:0000313" key="6">
    <source>
        <dbReference type="EMBL" id="MFC0523291.1"/>
    </source>
</evidence>
<evidence type="ECO:0000256" key="4">
    <source>
        <dbReference type="SAM" id="MobiDB-lite"/>
    </source>
</evidence>
<name>A0ABV6LLN8_9BACI</name>
<sequence>MARRGIVLSLLLLLVLVGCGELGDASSDKAVVTRVVDGDTMKVELADGTKETVRLLLVDTPETKHPELPVQAFGPEAAAYAEETLSGENVTLHYDESKRDTYDRLLVYLHVNGVDFNKSLIEKGLARVAYVWEPNTERAESYYKVQQKAKQQGKRIWSIEGYVKETEDGGFRKDVEADKAKEEHSYDPFGADRDCSDFSSQKEAQHFFQEAGGSKEDPHRLDGSDQDGIVCEGLP</sequence>
<dbReference type="InterPro" id="IPR016071">
    <property type="entry name" value="Staphylococal_nuclease_OB-fold"/>
</dbReference>
<dbReference type="SUPFAM" id="SSF50199">
    <property type="entry name" value="Staphylococcal nuclease"/>
    <property type="match status" value="1"/>
</dbReference>
<evidence type="ECO:0000259" key="5">
    <source>
        <dbReference type="PROSITE" id="PS50830"/>
    </source>
</evidence>
<keyword evidence="2" id="KW-0255">Endonuclease</keyword>
<dbReference type="EMBL" id="JBHLTP010000004">
    <property type="protein sequence ID" value="MFC0523291.1"/>
    <property type="molecule type" value="Genomic_DNA"/>
</dbReference>
<dbReference type="RefSeq" id="WP_377345912.1">
    <property type="nucleotide sequence ID" value="NZ_JBHLTP010000004.1"/>
</dbReference>
<dbReference type="InterPro" id="IPR002071">
    <property type="entry name" value="Thermonucl_AS"/>
</dbReference>
<dbReference type="PANTHER" id="PTHR12302">
    <property type="entry name" value="EBNA2 BINDING PROTEIN P100"/>
    <property type="match status" value="1"/>
</dbReference>
<feature type="region of interest" description="Disordered" evidence="4">
    <location>
        <begin position="182"/>
        <end position="201"/>
    </location>
</feature>
<accession>A0ABV6LLN8</accession>
<feature type="compositionally biased region" description="Basic and acidic residues" evidence="4">
    <location>
        <begin position="182"/>
        <end position="196"/>
    </location>
</feature>
<dbReference type="SMART" id="SM00318">
    <property type="entry name" value="SNc"/>
    <property type="match status" value="1"/>
</dbReference>
<dbReference type="PROSITE" id="PS01123">
    <property type="entry name" value="TNASE_1"/>
    <property type="match status" value="1"/>
</dbReference>
<comment type="caution">
    <text evidence="6">The sequence shown here is derived from an EMBL/GenBank/DDBJ whole genome shotgun (WGS) entry which is preliminary data.</text>
</comment>
<organism evidence="6 7">
    <name type="scientific">Pontibacillus salicampi</name>
    <dbReference type="NCBI Taxonomy" id="1449801"/>
    <lineage>
        <taxon>Bacteria</taxon>
        <taxon>Bacillati</taxon>
        <taxon>Bacillota</taxon>
        <taxon>Bacilli</taxon>
        <taxon>Bacillales</taxon>
        <taxon>Bacillaceae</taxon>
        <taxon>Pontibacillus</taxon>
    </lineage>
</organism>
<keyword evidence="7" id="KW-1185">Reference proteome</keyword>
<dbReference type="PANTHER" id="PTHR12302:SF3">
    <property type="entry name" value="SERINE_THREONINE-PROTEIN KINASE 31"/>
    <property type="match status" value="1"/>
</dbReference>
<feature type="compositionally biased region" description="Basic and acidic residues" evidence="4">
    <location>
        <begin position="213"/>
        <end position="223"/>
    </location>
</feature>
<dbReference type="Pfam" id="PF00565">
    <property type="entry name" value="SNase"/>
    <property type="match status" value="1"/>
</dbReference>
<dbReference type="InterPro" id="IPR035437">
    <property type="entry name" value="SNase_OB-fold_sf"/>
</dbReference>
<dbReference type="PROSITE" id="PS51257">
    <property type="entry name" value="PROKAR_LIPOPROTEIN"/>
    <property type="match status" value="1"/>
</dbReference>
<feature type="region of interest" description="Disordered" evidence="4">
    <location>
        <begin position="207"/>
        <end position="235"/>
    </location>
</feature>
<keyword evidence="3" id="KW-0378">Hydrolase</keyword>
<feature type="domain" description="TNase-like" evidence="5">
    <location>
        <begin position="26"/>
        <end position="159"/>
    </location>
</feature>
<evidence type="ECO:0000256" key="2">
    <source>
        <dbReference type="ARBA" id="ARBA00022759"/>
    </source>
</evidence>